<feature type="signal peptide" evidence="2">
    <location>
        <begin position="1"/>
        <end position="18"/>
    </location>
</feature>
<sequence>MKLISLAALSFLAITVSAYPGLGTPHQGAGAPSAEQSQNTGTPSAEQCQNAAERNAVQYQFCLIQRARQRYEQELQAESQMLAKLYKEEQGLAHDMGALLIEMEREQLQLREVISGLEGNIPNKIK</sequence>
<keyword evidence="4" id="KW-1185">Reference proteome</keyword>
<dbReference type="Proteomes" id="UP001648503">
    <property type="component" value="Unassembled WGS sequence"/>
</dbReference>
<reference evidence="3 4" key="1">
    <citation type="submission" date="2021-02" db="EMBL/GenBank/DDBJ databases">
        <title>Variation within the Batrachochytrium salamandrivorans European outbreak.</title>
        <authorList>
            <person name="Kelly M."/>
            <person name="Pasmans F."/>
            <person name="Shea T.P."/>
            <person name="Munoz J.F."/>
            <person name="Carranza S."/>
            <person name="Cuomo C.A."/>
            <person name="Martel A."/>
        </authorList>
    </citation>
    <scope>NUCLEOTIDE SEQUENCE [LARGE SCALE GENOMIC DNA]</scope>
    <source>
        <strain evidence="3 4">AMFP18/2</strain>
    </source>
</reference>
<comment type="caution">
    <text evidence="3">The sequence shown here is derived from an EMBL/GenBank/DDBJ whole genome shotgun (WGS) entry which is preliminary data.</text>
</comment>
<feature type="region of interest" description="Disordered" evidence="1">
    <location>
        <begin position="25"/>
        <end position="49"/>
    </location>
</feature>
<name>A0ABQ8F3V7_9FUNG</name>
<dbReference type="EMBL" id="JAFCIX010000410">
    <property type="protein sequence ID" value="KAH6591377.1"/>
    <property type="molecule type" value="Genomic_DNA"/>
</dbReference>
<organism evidence="3 4">
    <name type="scientific">Batrachochytrium salamandrivorans</name>
    <dbReference type="NCBI Taxonomy" id="1357716"/>
    <lineage>
        <taxon>Eukaryota</taxon>
        <taxon>Fungi</taxon>
        <taxon>Fungi incertae sedis</taxon>
        <taxon>Chytridiomycota</taxon>
        <taxon>Chytridiomycota incertae sedis</taxon>
        <taxon>Chytridiomycetes</taxon>
        <taxon>Rhizophydiales</taxon>
        <taxon>Rhizophydiales incertae sedis</taxon>
        <taxon>Batrachochytrium</taxon>
    </lineage>
</organism>
<protein>
    <submittedName>
        <fullName evidence="3">Uncharacterized protein</fullName>
    </submittedName>
</protein>
<feature type="compositionally biased region" description="Polar residues" evidence="1">
    <location>
        <begin position="34"/>
        <end position="49"/>
    </location>
</feature>
<proteinExistence type="predicted"/>
<accession>A0ABQ8F3V7</accession>
<evidence type="ECO:0000256" key="2">
    <source>
        <dbReference type="SAM" id="SignalP"/>
    </source>
</evidence>
<gene>
    <name evidence="3" type="ORF">BASA50_008731</name>
</gene>
<keyword evidence="2" id="KW-0732">Signal</keyword>
<evidence type="ECO:0000313" key="3">
    <source>
        <dbReference type="EMBL" id="KAH6591377.1"/>
    </source>
</evidence>
<evidence type="ECO:0000256" key="1">
    <source>
        <dbReference type="SAM" id="MobiDB-lite"/>
    </source>
</evidence>
<evidence type="ECO:0000313" key="4">
    <source>
        <dbReference type="Proteomes" id="UP001648503"/>
    </source>
</evidence>
<feature type="chain" id="PRO_5046142865" evidence="2">
    <location>
        <begin position="19"/>
        <end position="126"/>
    </location>
</feature>